<dbReference type="OrthoDB" id="10053569at2759"/>
<accession>A0A4C1WXQ0</accession>
<evidence type="ECO:0000313" key="3">
    <source>
        <dbReference type="Proteomes" id="UP000299102"/>
    </source>
</evidence>
<sequence length="358" mass="40815">MVTLSHIGCPPSKFHQLVAATATTRERDVRIVMKEHKNVRKRSWSKGKQAPQTIAKLGLTRNKLMEGLEGHYSLRAFTAGQNRQFGSLLPTADETRARSREKTVGIDRQKGKRGHKAHPNISQRHVNDSVHKNNDTDIHKSRESLDDTVDSDPPLSRARRHQNFNLFSRKLRHLNGKWLTDDGVDSFRIPSSHARPARVELHFRNGHDIRRSSAPGRSAETAFVPLYKPYDFRTPIRGGHVAVCCSERFPPGLLLRHTPWVVSLTDTLSRNRDYRLGEPLYFHCWTSILVDNDNAPSRRDMHQSHSIQPCSQSEDGEPEFRGRRQLDPLLVRLVSSRRLLANDSLIVIKAIIDNADNL</sequence>
<evidence type="ECO:0000313" key="2">
    <source>
        <dbReference type="EMBL" id="GBP56238.1"/>
    </source>
</evidence>
<name>A0A4C1WXQ0_EUMVA</name>
<feature type="compositionally biased region" description="Polar residues" evidence="1">
    <location>
        <begin position="304"/>
        <end position="313"/>
    </location>
</feature>
<protein>
    <submittedName>
        <fullName evidence="2">Uncharacterized protein</fullName>
    </submittedName>
</protein>
<proteinExistence type="predicted"/>
<feature type="region of interest" description="Disordered" evidence="1">
    <location>
        <begin position="94"/>
        <end position="157"/>
    </location>
</feature>
<evidence type="ECO:0000256" key="1">
    <source>
        <dbReference type="SAM" id="MobiDB-lite"/>
    </source>
</evidence>
<gene>
    <name evidence="2" type="ORF">EVAR_37313_1</name>
</gene>
<keyword evidence="3" id="KW-1185">Reference proteome</keyword>
<dbReference type="Proteomes" id="UP000299102">
    <property type="component" value="Unassembled WGS sequence"/>
</dbReference>
<feature type="compositionally biased region" description="Basic and acidic residues" evidence="1">
    <location>
        <begin position="125"/>
        <end position="145"/>
    </location>
</feature>
<reference evidence="2 3" key="1">
    <citation type="journal article" date="2019" name="Commun. Biol.">
        <title>The bagworm genome reveals a unique fibroin gene that provides high tensile strength.</title>
        <authorList>
            <person name="Kono N."/>
            <person name="Nakamura H."/>
            <person name="Ohtoshi R."/>
            <person name="Tomita M."/>
            <person name="Numata K."/>
            <person name="Arakawa K."/>
        </authorList>
    </citation>
    <scope>NUCLEOTIDE SEQUENCE [LARGE SCALE GENOMIC DNA]</scope>
</reference>
<dbReference type="EMBL" id="BGZK01000688">
    <property type="protein sequence ID" value="GBP56238.1"/>
    <property type="molecule type" value="Genomic_DNA"/>
</dbReference>
<feature type="region of interest" description="Disordered" evidence="1">
    <location>
        <begin position="296"/>
        <end position="320"/>
    </location>
</feature>
<feature type="compositionally biased region" description="Basic and acidic residues" evidence="1">
    <location>
        <begin position="94"/>
        <end position="109"/>
    </location>
</feature>
<dbReference type="AlphaFoldDB" id="A0A4C1WXQ0"/>
<organism evidence="2 3">
    <name type="scientific">Eumeta variegata</name>
    <name type="common">Bagworm moth</name>
    <name type="synonym">Eumeta japonica</name>
    <dbReference type="NCBI Taxonomy" id="151549"/>
    <lineage>
        <taxon>Eukaryota</taxon>
        <taxon>Metazoa</taxon>
        <taxon>Ecdysozoa</taxon>
        <taxon>Arthropoda</taxon>
        <taxon>Hexapoda</taxon>
        <taxon>Insecta</taxon>
        <taxon>Pterygota</taxon>
        <taxon>Neoptera</taxon>
        <taxon>Endopterygota</taxon>
        <taxon>Lepidoptera</taxon>
        <taxon>Glossata</taxon>
        <taxon>Ditrysia</taxon>
        <taxon>Tineoidea</taxon>
        <taxon>Psychidae</taxon>
        <taxon>Oiketicinae</taxon>
        <taxon>Eumeta</taxon>
    </lineage>
</organism>
<comment type="caution">
    <text evidence="2">The sequence shown here is derived from an EMBL/GenBank/DDBJ whole genome shotgun (WGS) entry which is preliminary data.</text>
</comment>